<evidence type="ECO:0000313" key="4">
    <source>
        <dbReference type="EMBL" id="MCC2254823.1"/>
    </source>
</evidence>
<feature type="transmembrane region" description="Helical" evidence="2">
    <location>
        <begin position="98"/>
        <end position="118"/>
    </location>
</feature>
<dbReference type="PANTHER" id="PTHR34473:SF2">
    <property type="entry name" value="UPF0699 TRANSMEMBRANE PROTEIN YDBT"/>
    <property type="match status" value="1"/>
</dbReference>
<evidence type="ECO:0000256" key="1">
    <source>
        <dbReference type="SAM" id="MobiDB-lite"/>
    </source>
</evidence>
<feature type="transmembrane region" description="Helical" evidence="2">
    <location>
        <begin position="259"/>
        <end position="282"/>
    </location>
</feature>
<evidence type="ECO:0000256" key="2">
    <source>
        <dbReference type="SAM" id="Phobius"/>
    </source>
</evidence>
<dbReference type="Proteomes" id="UP001198151">
    <property type="component" value="Unassembled WGS sequence"/>
</dbReference>
<keyword evidence="2" id="KW-0472">Membrane</keyword>
<feature type="transmembrane region" description="Helical" evidence="2">
    <location>
        <begin position="294"/>
        <end position="313"/>
    </location>
</feature>
<feature type="region of interest" description="Disordered" evidence="1">
    <location>
        <begin position="1"/>
        <end position="41"/>
    </location>
</feature>
<dbReference type="RefSeq" id="WP_227707963.1">
    <property type="nucleotide sequence ID" value="NZ_JAJEQX010000017.1"/>
</dbReference>
<proteinExistence type="predicted"/>
<feature type="domain" description="YdbS-like PH" evidence="3">
    <location>
        <begin position="123"/>
        <end position="181"/>
    </location>
</feature>
<keyword evidence="5" id="KW-1185">Reference proteome</keyword>
<keyword evidence="2" id="KW-1133">Transmembrane helix</keyword>
<dbReference type="InterPro" id="IPR005182">
    <property type="entry name" value="YdbS-like_PH"/>
</dbReference>
<protein>
    <submittedName>
        <fullName evidence="4">PH domain-containing protein</fullName>
    </submittedName>
</protein>
<evidence type="ECO:0000259" key="3">
    <source>
        <dbReference type="Pfam" id="PF03703"/>
    </source>
</evidence>
<comment type="caution">
    <text evidence="4">The sequence shown here is derived from an EMBL/GenBank/DDBJ whole genome shotgun (WGS) entry which is preliminary data.</text>
</comment>
<dbReference type="PANTHER" id="PTHR34473">
    <property type="entry name" value="UPF0699 TRANSMEMBRANE PROTEIN YDBS"/>
    <property type="match status" value="1"/>
</dbReference>
<sequence length="564" mass="63044">MKLWRNREREASEQKMERDRHNRKNQTGNSQTENARTEDARKEADQKVIRFRNHISVILEQTGAVIIALVILAVTQLAENVDELLEADWSFLADRGALIVLAVMAFFVITIISQVFIWSKTYIYLEDNAVVLEKGSVNKKKNTIGIRNISNINLEQNVLEILLGTCKVKIDTNSRSTADSTDLKIVLKKADAQWFKQEIMGRMRAAGSEIPFPGEAESIVRGTAPAGEKGGETPQAARDSEESGYDVTTDIGDILRHGFYSVSIVSVLILLLVLVESVVTAVQTLSSPHLMQSLLGAAAGVMFAAIIVMSALWDTIKDFIRYFDFRAKRSGNRLYIKYGFFKRVEYTIPVDKIQALKIRQSFVARIGHRYMAEIVNVGMGDEAAEKDSFLALYCTEEKLREQISLLLPEFSPAFDTESERVPSSVWAAWSIPAAVWVICLAAAAALFGSAAAEYRLFGWLGAGAAAAITLLCMILKYFTDRVGADERFLKICRGYFGKQYLAVRHRDIQYAEFSQNFVAKALGIRKGEIHLLASSSNTSHGLPYFRTGREENLEETVKRGMLTF</sequence>
<gene>
    <name evidence="4" type="ORF">LKD70_10395</name>
</gene>
<feature type="transmembrane region" description="Helical" evidence="2">
    <location>
        <begin position="426"/>
        <end position="450"/>
    </location>
</feature>
<evidence type="ECO:0000313" key="5">
    <source>
        <dbReference type="Proteomes" id="UP001198151"/>
    </source>
</evidence>
<accession>A0ABS8FXP5</accession>
<feature type="transmembrane region" description="Helical" evidence="2">
    <location>
        <begin position="456"/>
        <end position="478"/>
    </location>
</feature>
<feature type="transmembrane region" description="Helical" evidence="2">
    <location>
        <begin position="57"/>
        <end position="78"/>
    </location>
</feature>
<organism evidence="4 5">
    <name type="scientific">Ruminococcus turbiniformis</name>
    <dbReference type="NCBI Taxonomy" id="2881258"/>
    <lineage>
        <taxon>Bacteria</taxon>
        <taxon>Bacillati</taxon>
        <taxon>Bacillota</taxon>
        <taxon>Clostridia</taxon>
        <taxon>Eubacteriales</taxon>
        <taxon>Oscillospiraceae</taxon>
        <taxon>Ruminococcus</taxon>
    </lineage>
</organism>
<feature type="domain" description="YdbS-like PH" evidence="3">
    <location>
        <begin position="323"/>
        <end position="367"/>
    </location>
</feature>
<dbReference type="EMBL" id="JAJEQX010000017">
    <property type="protein sequence ID" value="MCC2254823.1"/>
    <property type="molecule type" value="Genomic_DNA"/>
</dbReference>
<feature type="compositionally biased region" description="Basic and acidic residues" evidence="1">
    <location>
        <begin position="1"/>
        <end position="20"/>
    </location>
</feature>
<feature type="compositionally biased region" description="Polar residues" evidence="1">
    <location>
        <begin position="25"/>
        <end position="34"/>
    </location>
</feature>
<name>A0ABS8FXP5_9FIRM</name>
<feature type="region of interest" description="Disordered" evidence="1">
    <location>
        <begin position="223"/>
        <end position="243"/>
    </location>
</feature>
<dbReference type="Pfam" id="PF03703">
    <property type="entry name" value="bPH_2"/>
    <property type="match status" value="2"/>
</dbReference>
<reference evidence="4 5" key="1">
    <citation type="submission" date="2021-10" db="EMBL/GenBank/DDBJ databases">
        <title>Anaerobic single-cell dispensing facilitates the cultivation of human gut bacteria.</title>
        <authorList>
            <person name="Afrizal A."/>
        </authorList>
    </citation>
    <scope>NUCLEOTIDE SEQUENCE [LARGE SCALE GENOMIC DNA]</scope>
    <source>
        <strain evidence="4 5">CLA-AA-H200</strain>
    </source>
</reference>
<keyword evidence="2" id="KW-0812">Transmembrane</keyword>